<comment type="caution">
    <text evidence="1">The sequence shown here is derived from an EMBL/GenBank/DDBJ whole genome shotgun (WGS) entry which is preliminary data.</text>
</comment>
<reference evidence="2" key="1">
    <citation type="journal article" date="2019" name="Int. J. Syst. Evol. Microbiol.">
        <title>The Global Catalogue of Microorganisms (GCM) 10K type strain sequencing project: providing services to taxonomists for standard genome sequencing and annotation.</title>
        <authorList>
            <consortium name="The Broad Institute Genomics Platform"/>
            <consortium name="The Broad Institute Genome Sequencing Center for Infectious Disease"/>
            <person name="Wu L."/>
            <person name="Ma J."/>
        </authorList>
    </citation>
    <scope>NUCLEOTIDE SEQUENCE [LARGE SCALE GENOMIC DNA]</scope>
    <source>
        <strain evidence="2">CCUG 54518</strain>
    </source>
</reference>
<dbReference type="Proteomes" id="UP001596495">
    <property type="component" value="Unassembled WGS sequence"/>
</dbReference>
<dbReference type="EMBL" id="JBHTBX010000011">
    <property type="protein sequence ID" value="MFC7435829.1"/>
    <property type="molecule type" value="Genomic_DNA"/>
</dbReference>
<protein>
    <submittedName>
        <fullName evidence="1">Uncharacterized protein</fullName>
    </submittedName>
</protein>
<evidence type="ECO:0000313" key="2">
    <source>
        <dbReference type="Proteomes" id="UP001596495"/>
    </source>
</evidence>
<evidence type="ECO:0000313" key="1">
    <source>
        <dbReference type="EMBL" id="MFC7435829.1"/>
    </source>
</evidence>
<gene>
    <name evidence="1" type="ORF">ACFQNJ_15040</name>
</gene>
<accession>A0ABW2RCQ0</accession>
<organism evidence="1 2">
    <name type="scientific">Hydrogenophaga bisanensis</name>
    <dbReference type="NCBI Taxonomy" id="439611"/>
    <lineage>
        <taxon>Bacteria</taxon>
        <taxon>Pseudomonadati</taxon>
        <taxon>Pseudomonadota</taxon>
        <taxon>Betaproteobacteria</taxon>
        <taxon>Burkholderiales</taxon>
        <taxon>Comamonadaceae</taxon>
        <taxon>Hydrogenophaga</taxon>
    </lineage>
</organism>
<proteinExistence type="predicted"/>
<sequence>MTCLQVGLNGPSSENLWVSGHITYTEAKVETIWIDKVIALLHTVTPDDFNKVVLGAVALIAMVVSPIVQWQIAKRQANLQEQIAKTQAELHEEIAKRQLDTQGAIAKRQAADNISSKRQVWIDELRKDAAEFLTVIARVEELRRPGTTLSPDDQRKNFDEMAIANARSHELGIRIKLRLNAREDEHNELVRLIGVLVDGCGEPPANETLEQKHAAQVRFATARGDVVSHLQVILKHEWERVKRGDV</sequence>
<keyword evidence="2" id="KW-1185">Reference proteome</keyword>
<dbReference type="RefSeq" id="WP_382259055.1">
    <property type="nucleotide sequence ID" value="NZ_JBHTBX010000011.1"/>
</dbReference>
<name>A0ABW2RCQ0_9BURK</name>